<feature type="transmembrane region" description="Helical" evidence="1">
    <location>
        <begin position="383"/>
        <end position="404"/>
    </location>
</feature>
<dbReference type="Proteomes" id="UP000244940">
    <property type="component" value="Unassembled WGS sequence"/>
</dbReference>
<dbReference type="AlphaFoldDB" id="A0A2U2CD66"/>
<evidence type="ECO:0000259" key="2">
    <source>
        <dbReference type="Pfam" id="PF01970"/>
    </source>
</evidence>
<sequence length="654" mass="68459">MESLLAGLSLAFEGTTLLYLMGGVLLGLWFGAIPGLGGVTAMILVLPFTFGMEPQQAFALLLGALAISTTSDTISSVMLGIPGTIASQATVLDGHEMAKQGRVLTAFGAAFTVSAVGGVVGGVALALSLPIMTWLVLTFGAPEFFVLSLIGLVMVGGVSGNAIGKGICAGALGLLISQIGYPVAASDPRYWFDSMFLIDGLPLVPVVIGLFGIPEMMQLGSSGGALAAKNFGHAQDDSLMAGVRHALRNRWLAFRCSVMGTYVGMLPGLGASVVDWLAYGHGVHSAKDRSQFGKGDVRGVIAPEAANNATLGGSLIPTLAFGIPGSGAMAILLGAMTIHGLVPGPAMLDQHLPLTLSMVVCIILANIVGAGALMLWSKQVSRAAFINGNLVVPAVFVFLVMGSWIGQPDIRTLVALLAIGFAGFALHAAGWPRPPLILGFVLGPVMENSLAITAQAYTWGEVFSRPAILILLVLLVVIFVGAARAVAKRKSEFKIEIAGAASKGSLILSLGLALSALALFTWAFFEARDWTFLSRVFPMAICGVGAVVALICAAQDIRTLRRYQPLDDSDTLAGFGRRHAREGMIFGIFALTVALIPVVGLAAAMVGFVFLYLLGWGRFRWLTGLVYAAAVGLFLYVVYHRMLHVPFVPPFFLN</sequence>
<dbReference type="EMBL" id="QEYD01000004">
    <property type="protein sequence ID" value="PWE29799.1"/>
    <property type="molecule type" value="Genomic_DNA"/>
</dbReference>
<keyword evidence="4" id="KW-1185">Reference proteome</keyword>
<evidence type="ECO:0000256" key="1">
    <source>
        <dbReference type="SAM" id="Phobius"/>
    </source>
</evidence>
<feature type="transmembrane region" description="Helical" evidence="1">
    <location>
        <begin position="537"/>
        <end position="554"/>
    </location>
</feature>
<feature type="transmembrane region" description="Helical" evidence="1">
    <location>
        <begin position="319"/>
        <end position="342"/>
    </location>
</feature>
<feature type="transmembrane region" description="Helical" evidence="1">
    <location>
        <begin position="506"/>
        <end position="525"/>
    </location>
</feature>
<dbReference type="OrthoDB" id="9791872at2"/>
<feature type="transmembrane region" description="Helical" evidence="1">
    <location>
        <begin position="436"/>
        <end position="457"/>
    </location>
</feature>
<accession>A0A2U2CD66</accession>
<evidence type="ECO:0000313" key="4">
    <source>
        <dbReference type="Proteomes" id="UP000244940"/>
    </source>
</evidence>
<feature type="transmembrane region" description="Helical" evidence="1">
    <location>
        <begin position="354"/>
        <end position="376"/>
    </location>
</feature>
<feature type="transmembrane region" description="Helical" evidence="1">
    <location>
        <begin position="20"/>
        <end position="46"/>
    </location>
</feature>
<organism evidence="3 4">
    <name type="scientific">Pararhodobacter marinus</name>
    <dbReference type="NCBI Taxonomy" id="2184063"/>
    <lineage>
        <taxon>Bacteria</taxon>
        <taxon>Pseudomonadati</taxon>
        <taxon>Pseudomonadota</taxon>
        <taxon>Alphaproteobacteria</taxon>
        <taxon>Rhodobacterales</taxon>
        <taxon>Paracoccaceae</taxon>
        <taxon>Pararhodobacter</taxon>
    </lineage>
</organism>
<keyword evidence="1" id="KW-1133">Transmembrane helix</keyword>
<feature type="transmembrane region" description="Helical" evidence="1">
    <location>
        <begin position="162"/>
        <end position="184"/>
    </location>
</feature>
<protein>
    <submittedName>
        <fullName evidence="3">Tricarboxylate transporter</fullName>
    </submittedName>
</protein>
<feature type="domain" description="DUF112" evidence="2">
    <location>
        <begin position="17"/>
        <end position="438"/>
    </location>
</feature>
<reference evidence="3 4" key="1">
    <citation type="submission" date="2018-05" db="EMBL/GenBank/DDBJ databases">
        <title>Pararhodobacter marina sp. nov., isolated from deep-sea water of the Indian Ocean.</title>
        <authorList>
            <person name="Lai Q.Sr."/>
            <person name="Liu X."/>
            <person name="Shao Z."/>
        </authorList>
    </citation>
    <scope>NUCLEOTIDE SEQUENCE [LARGE SCALE GENOMIC DNA]</scope>
    <source>
        <strain evidence="3 4">CIC4N-9</strain>
    </source>
</reference>
<dbReference type="InterPro" id="IPR002823">
    <property type="entry name" value="DUF112_TM"/>
</dbReference>
<dbReference type="GeneID" id="94364963"/>
<comment type="caution">
    <text evidence="3">The sequence shown here is derived from an EMBL/GenBank/DDBJ whole genome shotgun (WGS) entry which is preliminary data.</text>
</comment>
<proteinExistence type="predicted"/>
<keyword evidence="1" id="KW-0472">Membrane</keyword>
<name>A0A2U2CD66_9RHOB</name>
<feature type="transmembrane region" description="Helical" evidence="1">
    <location>
        <begin position="58"/>
        <end position="83"/>
    </location>
</feature>
<dbReference type="PANTHER" id="PTHR35342:SF5">
    <property type="entry name" value="TRICARBOXYLIC TRANSPORT PROTEIN"/>
    <property type="match status" value="1"/>
</dbReference>
<feature type="transmembrane region" description="Helical" evidence="1">
    <location>
        <begin position="585"/>
        <end position="613"/>
    </location>
</feature>
<dbReference type="Pfam" id="PF01970">
    <property type="entry name" value="TctA"/>
    <property type="match status" value="1"/>
</dbReference>
<feature type="transmembrane region" description="Helical" evidence="1">
    <location>
        <begin position="410"/>
        <end position="429"/>
    </location>
</feature>
<dbReference type="PANTHER" id="PTHR35342">
    <property type="entry name" value="TRICARBOXYLIC TRANSPORT PROTEIN"/>
    <property type="match status" value="1"/>
</dbReference>
<gene>
    <name evidence="3" type="ORF">C4N9_08670</name>
</gene>
<feature type="transmembrane region" description="Helical" evidence="1">
    <location>
        <begin position="196"/>
        <end position="213"/>
    </location>
</feature>
<evidence type="ECO:0000313" key="3">
    <source>
        <dbReference type="EMBL" id="PWE29799.1"/>
    </source>
</evidence>
<feature type="transmembrane region" description="Helical" evidence="1">
    <location>
        <begin position="103"/>
        <end position="127"/>
    </location>
</feature>
<feature type="transmembrane region" description="Helical" evidence="1">
    <location>
        <begin position="463"/>
        <end position="486"/>
    </location>
</feature>
<dbReference type="RefSeq" id="WP_109532911.1">
    <property type="nucleotide sequence ID" value="NZ_CAXPUO010000023.1"/>
</dbReference>
<feature type="transmembrane region" description="Helical" evidence="1">
    <location>
        <begin position="619"/>
        <end position="639"/>
    </location>
</feature>
<feature type="transmembrane region" description="Helical" evidence="1">
    <location>
        <begin position="134"/>
        <end position="156"/>
    </location>
</feature>
<keyword evidence="1" id="KW-0812">Transmembrane</keyword>